<dbReference type="FunFam" id="2.40.10.10:FF:000028">
    <property type="entry name" value="Serine protease easter"/>
    <property type="match status" value="1"/>
</dbReference>
<evidence type="ECO:0000259" key="11">
    <source>
        <dbReference type="PROSITE" id="PS50240"/>
    </source>
</evidence>
<dbReference type="InterPro" id="IPR001314">
    <property type="entry name" value="Peptidase_S1A"/>
</dbReference>
<dbReference type="InterPro" id="IPR051487">
    <property type="entry name" value="Ser/Thr_Proteases_Immune/Dev"/>
</dbReference>
<dbReference type="InterPro" id="IPR009003">
    <property type="entry name" value="Peptidase_S1_PA"/>
</dbReference>
<evidence type="ECO:0000256" key="9">
    <source>
        <dbReference type="RuleBase" id="RU363034"/>
    </source>
</evidence>
<dbReference type="GO" id="GO:0006508">
    <property type="term" value="P:proteolysis"/>
    <property type="evidence" value="ECO:0007669"/>
    <property type="project" value="UniProtKB-KW"/>
</dbReference>
<evidence type="ECO:0000256" key="7">
    <source>
        <dbReference type="ARBA" id="ARBA00023180"/>
    </source>
</evidence>
<proteinExistence type="inferred from homology"/>
<keyword evidence="2" id="KW-0964">Secreted</keyword>
<dbReference type="GO" id="GO:0005576">
    <property type="term" value="C:extracellular region"/>
    <property type="evidence" value="ECO:0007669"/>
    <property type="project" value="UniProtKB-SubCell"/>
</dbReference>
<keyword evidence="9" id="KW-0378">Hydrolase</keyword>
<dbReference type="PANTHER" id="PTHR24256">
    <property type="entry name" value="TRYPTASE-RELATED"/>
    <property type="match status" value="1"/>
</dbReference>
<keyword evidence="4 10" id="KW-0732">Signal</keyword>
<dbReference type="SUPFAM" id="SSF50494">
    <property type="entry name" value="Trypsin-like serine proteases"/>
    <property type="match status" value="1"/>
</dbReference>
<dbReference type="Pfam" id="PF00089">
    <property type="entry name" value="Trypsin"/>
    <property type="match status" value="1"/>
</dbReference>
<evidence type="ECO:0000313" key="12">
    <source>
        <dbReference type="EMBL" id="JAV47040.1"/>
    </source>
</evidence>
<protein>
    <submittedName>
        <fullName evidence="12">Putative trypsin ii-p29</fullName>
    </submittedName>
</protein>
<dbReference type="PROSITE" id="PS00134">
    <property type="entry name" value="TRYPSIN_HIS"/>
    <property type="match status" value="1"/>
</dbReference>
<dbReference type="VEuPathDB" id="VectorBase:AALFPA_073040"/>
<dbReference type="PROSITE" id="PS00135">
    <property type="entry name" value="TRYPSIN_SER"/>
    <property type="match status" value="1"/>
</dbReference>
<keyword evidence="7" id="KW-0325">Glycoprotein</keyword>
<dbReference type="CDD" id="cd00190">
    <property type="entry name" value="Tryp_SPc"/>
    <property type="match status" value="1"/>
</dbReference>
<dbReference type="AlphaFoldDB" id="A0A1W7R7D5"/>
<evidence type="ECO:0000256" key="5">
    <source>
        <dbReference type="ARBA" id="ARBA00022859"/>
    </source>
</evidence>
<feature type="domain" description="Peptidase S1" evidence="11">
    <location>
        <begin position="149"/>
        <end position="399"/>
    </location>
</feature>
<dbReference type="GO" id="GO:0045087">
    <property type="term" value="P:innate immune response"/>
    <property type="evidence" value="ECO:0007669"/>
    <property type="project" value="UniProtKB-KW"/>
</dbReference>
<dbReference type="InterPro" id="IPR001254">
    <property type="entry name" value="Trypsin_dom"/>
</dbReference>
<accession>A0A1W7R7D5</accession>
<evidence type="ECO:0000256" key="10">
    <source>
        <dbReference type="SAM" id="SignalP"/>
    </source>
</evidence>
<keyword evidence="9" id="KW-0645">Protease</keyword>
<dbReference type="SMART" id="SM00020">
    <property type="entry name" value="Tryp_SPc"/>
    <property type="match status" value="1"/>
</dbReference>
<dbReference type="EMBL" id="GEHC01000605">
    <property type="protein sequence ID" value="JAV47040.1"/>
    <property type="molecule type" value="Transcribed_RNA"/>
</dbReference>
<evidence type="ECO:0000256" key="2">
    <source>
        <dbReference type="ARBA" id="ARBA00022525"/>
    </source>
</evidence>
<evidence type="ECO:0000256" key="1">
    <source>
        <dbReference type="ARBA" id="ARBA00004613"/>
    </source>
</evidence>
<keyword evidence="3" id="KW-0399">Innate immunity</keyword>
<dbReference type="PROSITE" id="PS50240">
    <property type="entry name" value="TRYPSIN_DOM"/>
    <property type="match status" value="1"/>
</dbReference>
<evidence type="ECO:0000256" key="8">
    <source>
        <dbReference type="ARBA" id="ARBA00024195"/>
    </source>
</evidence>
<feature type="signal peptide" evidence="10">
    <location>
        <begin position="1"/>
        <end position="21"/>
    </location>
</feature>
<dbReference type="InterPro" id="IPR043504">
    <property type="entry name" value="Peptidase_S1_PA_chymotrypsin"/>
</dbReference>
<comment type="subcellular location">
    <subcellularLocation>
        <location evidence="1">Secreted</location>
    </subcellularLocation>
</comment>
<dbReference type="InterPro" id="IPR033116">
    <property type="entry name" value="TRYPSIN_SER"/>
</dbReference>
<keyword evidence="5" id="KW-0391">Immunity</keyword>
<evidence type="ECO:0000256" key="6">
    <source>
        <dbReference type="ARBA" id="ARBA00023157"/>
    </source>
</evidence>
<keyword evidence="9" id="KW-0720">Serine protease</keyword>
<evidence type="ECO:0000256" key="4">
    <source>
        <dbReference type="ARBA" id="ARBA00022729"/>
    </source>
</evidence>
<dbReference type="PRINTS" id="PR00722">
    <property type="entry name" value="CHYMOTRYPSIN"/>
</dbReference>
<dbReference type="VEuPathDB" id="VectorBase:AALF006323"/>
<dbReference type="Gene3D" id="2.40.10.10">
    <property type="entry name" value="Trypsin-like serine proteases"/>
    <property type="match status" value="2"/>
</dbReference>
<reference evidence="12" key="1">
    <citation type="submission" date="2016-03" db="EMBL/GenBank/DDBJ databases">
        <title>RNAseq analyses of the sensorial organs of adult female Aedes albopictus.</title>
        <authorList>
            <person name="Fabrizio L."/>
            <person name="Ribeiro J.M."/>
            <person name="Arca B."/>
        </authorList>
    </citation>
    <scope>NUCLEOTIDE SEQUENCE</scope>
</reference>
<comment type="similarity">
    <text evidence="8">Belongs to the peptidase S1 family. CLIP subfamily.</text>
</comment>
<keyword evidence="6" id="KW-1015">Disulfide bond</keyword>
<name>A0A1W7R7D5_AEDAL</name>
<organism evidence="12">
    <name type="scientific">Aedes albopictus</name>
    <name type="common">Asian tiger mosquito</name>
    <name type="synonym">Stegomyia albopicta</name>
    <dbReference type="NCBI Taxonomy" id="7160"/>
    <lineage>
        <taxon>Eukaryota</taxon>
        <taxon>Metazoa</taxon>
        <taxon>Ecdysozoa</taxon>
        <taxon>Arthropoda</taxon>
        <taxon>Hexapoda</taxon>
        <taxon>Insecta</taxon>
        <taxon>Pterygota</taxon>
        <taxon>Neoptera</taxon>
        <taxon>Endopterygota</taxon>
        <taxon>Diptera</taxon>
        <taxon>Nematocera</taxon>
        <taxon>Culicoidea</taxon>
        <taxon>Culicidae</taxon>
        <taxon>Culicinae</taxon>
        <taxon>Aedini</taxon>
        <taxon>Aedes</taxon>
        <taxon>Stegomyia</taxon>
    </lineage>
</organism>
<dbReference type="VEuPathDB" id="VectorBase:AALC636_026497"/>
<feature type="chain" id="PRO_5010879239" evidence="10">
    <location>
        <begin position="22"/>
        <end position="400"/>
    </location>
</feature>
<dbReference type="GO" id="GO:0004252">
    <property type="term" value="F:serine-type endopeptidase activity"/>
    <property type="evidence" value="ECO:0007669"/>
    <property type="project" value="InterPro"/>
</dbReference>
<sequence length="400" mass="44926">MKLTTCLFLCCILEMSRWTSSQKTGKSENECIATNGRHAKLVSIMNCPELLNIARKPTITTVEERHLKAHTLGNHVCCEAPMISTTARSTSAGRSIPEPDADYADIPLATTDIIPSNRMPASDYGELFQPSSLLPKANDCGLEPASERIIGGNATKIDQFRWTVALDYNHHRWKGVLCGGSLINTRYVLTAAHCVDFLRSEQDLTLRLGEWDIEQHEDCDGDGNCNPKVILAKVERRIIHPEYKRKDKINDIALIRMKQALSKTYYSHILPICMPFSTELMHESFNNVIVSVVGWGLNENGTGSRYKIYTNVTTVDPERYKYETGKSLKDNQISTKSSNDTLRDACEGDSGGPLQIQMNGTYYLIGIVIHGPRCDFRIPQPSVYTRVTSYKDWILENITD</sequence>
<dbReference type="InterPro" id="IPR018114">
    <property type="entry name" value="TRYPSIN_HIS"/>
</dbReference>
<evidence type="ECO:0000256" key="3">
    <source>
        <dbReference type="ARBA" id="ARBA00022588"/>
    </source>
</evidence>